<keyword evidence="2" id="KW-1185">Reference proteome</keyword>
<dbReference type="EMBL" id="JAPHNI010000013">
    <property type="protein sequence ID" value="KAJ8118655.1"/>
    <property type="molecule type" value="Genomic_DNA"/>
</dbReference>
<sequence>MLNLRLDSAKNHICVMKFEVKVIFDPQGTRAELEVNFKLGSAAYKQILVEWTGPDVKAAEHSSSKRH</sequence>
<gene>
    <name evidence="1" type="ORF">OPT61_g414</name>
</gene>
<dbReference type="Proteomes" id="UP001153331">
    <property type="component" value="Unassembled WGS sequence"/>
</dbReference>
<evidence type="ECO:0000313" key="2">
    <source>
        <dbReference type="Proteomes" id="UP001153331"/>
    </source>
</evidence>
<evidence type="ECO:0000313" key="1">
    <source>
        <dbReference type="EMBL" id="KAJ8118655.1"/>
    </source>
</evidence>
<proteinExistence type="predicted"/>
<comment type="caution">
    <text evidence="1">The sequence shown here is derived from an EMBL/GenBank/DDBJ whole genome shotgun (WGS) entry which is preliminary data.</text>
</comment>
<accession>A0ACC2ITW9</accession>
<protein>
    <submittedName>
        <fullName evidence="1">Uncharacterized protein</fullName>
    </submittedName>
</protein>
<name>A0ACC2ITW9_9PLEO</name>
<organism evidence="1 2">
    <name type="scientific">Boeremia exigua</name>
    <dbReference type="NCBI Taxonomy" id="749465"/>
    <lineage>
        <taxon>Eukaryota</taxon>
        <taxon>Fungi</taxon>
        <taxon>Dikarya</taxon>
        <taxon>Ascomycota</taxon>
        <taxon>Pezizomycotina</taxon>
        <taxon>Dothideomycetes</taxon>
        <taxon>Pleosporomycetidae</taxon>
        <taxon>Pleosporales</taxon>
        <taxon>Pleosporineae</taxon>
        <taxon>Didymellaceae</taxon>
        <taxon>Boeremia</taxon>
    </lineage>
</organism>
<reference evidence="1" key="1">
    <citation type="submission" date="2022-11" db="EMBL/GenBank/DDBJ databases">
        <title>Genome Sequence of Boeremia exigua.</title>
        <authorList>
            <person name="Buettner E."/>
        </authorList>
    </citation>
    <scope>NUCLEOTIDE SEQUENCE</scope>
    <source>
        <strain evidence="1">CU02</strain>
    </source>
</reference>